<accession>A0A653CV55</accession>
<evidence type="ECO:0000313" key="1">
    <source>
        <dbReference type="EMBL" id="VEN51804.1"/>
    </source>
</evidence>
<reference evidence="1 2" key="1">
    <citation type="submission" date="2019-01" db="EMBL/GenBank/DDBJ databases">
        <authorList>
            <person name="Sayadi A."/>
        </authorList>
    </citation>
    <scope>NUCLEOTIDE SEQUENCE [LARGE SCALE GENOMIC DNA]</scope>
</reference>
<evidence type="ECO:0000313" key="2">
    <source>
        <dbReference type="Proteomes" id="UP000410492"/>
    </source>
</evidence>
<organism evidence="1 2">
    <name type="scientific">Callosobruchus maculatus</name>
    <name type="common">Southern cowpea weevil</name>
    <name type="synonym">Pulse bruchid</name>
    <dbReference type="NCBI Taxonomy" id="64391"/>
    <lineage>
        <taxon>Eukaryota</taxon>
        <taxon>Metazoa</taxon>
        <taxon>Ecdysozoa</taxon>
        <taxon>Arthropoda</taxon>
        <taxon>Hexapoda</taxon>
        <taxon>Insecta</taxon>
        <taxon>Pterygota</taxon>
        <taxon>Neoptera</taxon>
        <taxon>Endopterygota</taxon>
        <taxon>Coleoptera</taxon>
        <taxon>Polyphaga</taxon>
        <taxon>Cucujiformia</taxon>
        <taxon>Chrysomeloidea</taxon>
        <taxon>Chrysomelidae</taxon>
        <taxon>Bruchinae</taxon>
        <taxon>Bruchini</taxon>
        <taxon>Callosobruchus</taxon>
    </lineage>
</organism>
<dbReference type="OrthoDB" id="6782135at2759"/>
<keyword evidence="2" id="KW-1185">Reference proteome</keyword>
<dbReference type="AlphaFoldDB" id="A0A653CV55"/>
<feature type="non-terminal residue" evidence="1">
    <location>
        <position position="116"/>
    </location>
</feature>
<sequence>MDVEPGMLLKLRRLENKLTELVDKIDKEIIQTDVEWMHLKNVVETTAKVSDCKTEPKSGSKPVLFVVCVPFAGVILDGDWPEWSCHLPENSILHYTIVYIKKKKTRDFIISDFFYY</sequence>
<proteinExistence type="predicted"/>
<gene>
    <name evidence="1" type="ORF">CALMAC_LOCUS12150</name>
</gene>
<protein>
    <submittedName>
        <fullName evidence="1">Uncharacterized protein</fullName>
    </submittedName>
</protein>
<dbReference type="Proteomes" id="UP000410492">
    <property type="component" value="Unassembled WGS sequence"/>
</dbReference>
<name>A0A653CV55_CALMS</name>
<dbReference type="EMBL" id="CAACVG010009023">
    <property type="protein sequence ID" value="VEN51804.1"/>
    <property type="molecule type" value="Genomic_DNA"/>
</dbReference>